<reference evidence="3 4" key="1">
    <citation type="submission" date="2018-06" db="EMBL/GenBank/DDBJ databases">
        <title>Extensive metabolic versatility and redundancy in microbially diverse, dynamic hydrothermal sediments.</title>
        <authorList>
            <person name="Dombrowski N."/>
            <person name="Teske A."/>
            <person name="Baker B.J."/>
        </authorList>
    </citation>
    <scope>NUCLEOTIDE SEQUENCE [LARGE SCALE GENOMIC DNA]</scope>
    <source>
        <strain evidence="2">B34_G17</strain>
        <strain evidence="1">B66_G16</strain>
    </source>
</reference>
<dbReference type="Proteomes" id="UP000278475">
    <property type="component" value="Unassembled WGS sequence"/>
</dbReference>
<dbReference type="EMBL" id="QMQX01000040">
    <property type="protein sequence ID" value="RLE52693.1"/>
    <property type="molecule type" value="Genomic_DNA"/>
</dbReference>
<dbReference type="Pfam" id="PF22263">
    <property type="entry name" value="DUF6951"/>
    <property type="match status" value="1"/>
</dbReference>
<dbReference type="EMBL" id="QMQV01000070">
    <property type="protein sequence ID" value="RLE48521.1"/>
    <property type="molecule type" value="Genomic_DNA"/>
</dbReference>
<evidence type="ECO:0000313" key="2">
    <source>
        <dbReference type="EMBL" id="RLE52693.1"/>
    </source>
</evidence>
<organism evidence="2 3">
    <name type="scientific">Thermoproteota archaeon</name>
    <dbReference type="NCBI Taxonomy" id="2056631"/>
    <lineage>
        <taxon>Archaea</taxon>
        <taxon>Thermoproteota</taxon>
    </lineage>
</organism>
<sequence>MTTTVIVSAGPCGITSKITAQLLDPQAKNNSAKLLKSSIKLSVETSCNEVIKLIEDIKEFKVMDLFKNFLSNPIYIAASRNLKHVTCPVPSAILKAIEVEAGFAVKRDVEMRFL</sequence>
<name>A0A497EZ79_9CREN</name>
<gene>
    <name evidence="1" type="ORF">DRJ31_07055</name>
    <name evidence="2" type="ORF">DRJ33_03050</name>
</gene>
<dbReference type="Proteomes" id="UP000272051">
    <property type="component" value="Unassembled WGS sequence"/>
</dbReference>
<evidence type="ECO:0000313" key="1">
    <source>
        <dbReference type="EMBL" id="RLE48521.1"/>
    </source>
</evidence>
<dbReference type="InterPro" id="IPR054227">
    <property type="entry name" value="DUF6951"/>
</dbReference>
<accession>A0A497EZ79</accession>
<comment type="caution">
    <text evidence="2">The sequence shown here is derived from an EMBL/GenBank/DDBJ whole genome shotgun (WGS) entry which is preliminary data.</text>
</comment>
<evidence type="ECO:0000313" key="4">
    <source>
        <dbReference type="Proteomes" id="UP000278475"/>
    </source>
</evidence>
<dbReference type="AlphaFoldDB" id="A0A497EZ79"/>
<proteinExistence type="predicted"/>
<evidence type="ECO:0000313" key="3">
    <source>
        <dbReference type="Proteomes" id="UP000272051"/>
    </source>
</evidence>
<protein>
    <submittedName>
        <fullName evidence="2">Uncharacterized protein</fullName>
    </submittedName>
</protein>